<accession>A0ABD2PBL4</accession>
<dbReference type="EMBL" id="JABFTP020000185">
    <property type="protein sequence ID" value="KAL3288361.1"/>
    <property type="molecule type" value="Genomic_DNA"/>
</dbReference>
<comment type="similarity">
    <text evidence="1">Belongs to the DNA polymerase type-Y family.</text>
</comment>
<evidence type="ECO:0000256" key="3">
    <source>
        <dbReference type="SAM" id="MobiDB-lite"/>
    </source>
</evidence>
<dbReference type="SUPFAM" id="SSF100879">
    <property type="entry name" value="Lesion bypass DNA polymerase (Y-family), little finger domain"/>
    <property type="match status" value="1"/>
</dbReference>
<feature type="region of interest" description="Disordered" evidence="3">
    <location>
        <begin position="423"/>
        <end position="455"/>
    </location>
</feature>
<dbReference type="InterPro" id="IPR036775">
    <property type="entry name" value="DNA_pol_Y-fam_lit_finger_sf"/>
</dbReference>
<dbReference type="PIRSF" id="PIRSF036603">
    <property type="entry name" value="DPol_eta"/>
    <property type="match status" value="1"/>
</dbReference>
<dbReference type="InterPro" id="IPR001126">
    <property type="entry name" value="UmuC"/>
</dbReference>
<dbReference type="Gene3D" id="3.30.1490.100">
    <property type="entry name" value="DNA polymerase, Y-family, little finger domain"/>
    <property type="match status" value="1"/>
</dbReference>
<evidence type="ECO:0000256" key="1">
    <source>
        <dbReference type="ARBA" id="ARBA00010945"/>
    </source>
</evidence>
<name>A0ABD2PBL4_9CUCU</name>
<keyword evidence="2" id="KW-0237">DNA synthesis</keyword>
<dbReference type="InterPro" id="IPR053848">
    <property type="entry name" value="IMS_HHH_1"/>
</dbReference>
<dbReference type="FunFam" id="3.30.1490.100:FF:000003">
    <property type="entry name" value="Polymerase (DNA directed) iota"/>
    <property type="match status" value="1"/>
</dbReference>
<dbReference type="Proteomes" id="UP001516400">
    <property type="component" value="Unassembled WGS sequence"/>
</dbReference>
<dbReference type="PANTHER" id="PTHR46404">
    <property type="entry name" value="DNA POLYMERASE IOTA"/>
    <property type="match status" value="1"/>
</dbReference>
<dbReference type="GO" id="GO:0071897">
    <property type="term" value="P:DNA biosynthetic process"/>
    <property type="evidence" value="ECO:0007669"/>
    <property type="project" value="UniProtKB-KW"/>
</dbReference>
<comment type="caution">
    <text evidence="5">The sequence shown here is derived from an EMBL/GenBank/DDBJ whole genome shotgun (WGS) entry which is preliminary data.</text>
</comment>
<evidence type="ECO:0000313" key="5">
    <source>
        <dbReference type="EMBL" id="KAL3288361.1"/>
    </source>
</evidence>
<protein>
    <recommendedName>
        <fullName evidence="4">UmuC domain-containing protein</fullName>
    </recommendedName>
</protein>
<dbReference type="Gene3D" id="3.40.1170.60">
    <property type="match status" value="1"/>
</dbReference>
<dbReference type="InterPro" id="IPR043502">
    <property type="entry name" value="DNA/RNA_pol_sf"/>
</dbReference>
<evidence type="ECO:0000259" key="4">
    <source>
        <dbReference type="PROSITE" id="PS50173"/>
    </source>
</evidence>
<dbReference type="Gene3D" id="1.10.150.20">
    <property type="entry name" value="5' to 3' exonuclease, C-terminal subdomain"/>
    <property type="match status" value="1"/>
</dbReference>
<proteinExistence type="inferred from homology"/>
<evidence type="ECO:0000313" key="6">
    <source>
        <dbReference type="Proteomes" id="UP001516400"/>
    </source>
</evidence>
<dbReference type="FunFam" id="3.30.70.270:FF:000013">
    <property type="entry name" value="Polymerase (DNA directed) iota"/>
    <property type="match status" value="1"/>
</dbReference>
<dbReference type="Gene3D" id="3.30.70.270">
    <property type="match status" value="1"/>
</dbReference>
<dbReference type="InterPro" id="IPR017961">
    <property type="entry name" value="DNA_pol_Y-fam_little_finger"/>
</dbReference>
<reference evidence="5 6" key="1">
    <citation type="journal article" date="2021" name="BMC Biol.">
        <title>Horizontally acquired antibacterial genes associated with adaptive radiation of ladybird beetles.</title>
        <authorList>
            <person name="Li H.S."/>
            <person name="Tang X.F."/>
            <person name="Huang Y.H."/>
            <person name="Xu Z.Y."/>
            <person name="Chen M.L."/>
            <person name="Du X.Y."/>
            <person name="Qiu B.Y."/>
            <person name="Chen P.T."/>
            <person name="Zhang W."/>
            <person name="Slipinski A."/>
            <person name="Escalona H.E."/>
            <person name="Waterhouse R.M."/>
            <person name="Zwick A."/>
            <person name="Pang H."/>
        </authorList>
    </citation>
    <scope>NUCLEOTIDE SEQUENCE [LARGE SCALE GENOMIC DNA]</scope>
    <source>
        <strain evidence="5">SYSU2018</strain>
    </source>
</reference>
<organism evidence="5 6">
    <name type="scientific">Cryptolaemus montrouzieri</name>
    <dbReference type="NCBI Taxonomy" id="559131"/>
    <lineage>
        <taxon>Eukaryota</taxon>
        <taxon>Metazoa</taxon>
        <taxon>Ecdysozoa</taxon>
        <taxon>Arthropoda</taxon>
        <taxon>Hexapoda</taxon>
        <taxon>Insecta</taxon>
        <taxon>Pterygota</taxon>
        <taxon>Neoptera</taxon>
        <taxon>Endopterygota</taxon>
        <taxon>Coleoptera</taxon>
        <taxon>Polyphaga</taxon>
        <taxon>Cucujiformia</taxon>
        <taxon>Coccinelloidea</taxon>
        <taxon>Coccinellidae</taxon>
        <taxon>Scymninae</taxon>
        <taxon>Scymnini</taxon>
        <taxon>Cryptolaemus</taxon>
    </lineage>
</organism>
<dbReference type="InterPro" id="IPR043128">
    <property type="entry name" value="Rev_trsase/Diguanyl_cyclase"/>
</dbReference>
<sequence length="551" mass="62844">MNPDYYKDEHYRTIIHVDLDCFYAQVEVMKNPELKNVPFGVQQKNIVVTSNYLAREFGIRKCMLLSDAKQMCPNLVLVNGEDLNDYRSMSYKVTSLLQKYSNSVERLGLDENFIDVANLVDEKLQDNTFQVHSVGNIFGNIETLCQCGCEVRLKVASLIAEEMRKLIYEELGLTSCAGIAHNKLLAKIVCSKHKPNQQTVIFPNSALELMLSLNSVENIPGIGKATSEALRTINIRTIQDLQNIAISELNKLFDSEKAKFLQNLSYGIDKSLVKRSGKPLSIGLEDSCKLISAEKEVKEKLTELLKRLLILVEADGRIPKTIKLTVRKFDKLTKTSRRETRQSNINPHLFTSGKVALMNSGNVDKILITLMGLFRKIVQVRRPFHITLLGLSFNKFNERPDIRRSLALFLRKDLEVQSITSIENLNSNDSSPESAAPSPSSYRESSDQECEPTPKRTKLNMFKRNLMEYDKCESPCKLRVQDLQLNSEKHDNNQNISCPPSVDESVFKELPLDVQHELWSEYKRTRNELVNFGNRAKRVKGNTLLNYFVKK</sequence>
<dbReference type="Pfam" id="PF00817">
    <property type="entry name" value="IMS"/>
    <property type="match status" value="1"/>
</dbReference>
<feature type="domain" description="UmuC" evidence="4">
    <location>
        <begin position="14"/>
        <end position="223"/>
    </location>
</feature>
<keyword evidence="6" id="KW-1185">Reference proteome</keyword>
<dbReference type="Pfam" id="PF21999">
    <property type="entry name" value="IMS_HHH_1"/>
    <property type="match status" value="1"/>
</dbReference>
<dbReference type="Gene3D" id="6.10.250.1630">
    <property type="match status" value="1"/>
</dbReference>
<feature type="compositionally biased region" description="Low complexity" evidence="3">
    <location>
        <begin position="426"/>
        <end position="443"/>
    </location>
</feature>
<dbReference type="SUPFAM" id="SSF56672">
    <property type="entry name" value="DNA/RNA polymerases"/>
    <property type="match status" value="1"/>
</dbReference>
<dbReference type="AlphaFoldDB" id="A0ABD2PBL4"/>
<gene>
    <name evidence="5" type="ORF">HHI36_002809</name>
</gene>
<dbReference type="PANTHER" id="PTHR46404:SF1">
    <property type="entry name" value="DNA POLYMERASE IOTA"/>
    <property type="match status" value="1"/>
</dbReference>
<dbReference type="PROSITE" id="PS50173">
    <property type="entry name" value="UMUC"/>
    <property type="match status" value="1"/>
</dbReference>
<dbReference type="Pfam" id="PF11799">
    <property type="entry name" value="IMS_C"/>
    <property type="match status" value="1"/>
</dbReference>
<dbReference type="FunFam" id="3.40.1170.60:FF:000006">
    <property type="entry name" value="DNA polymerase iota"/>
    <property type="match status" value="1"/>
</dbReference>
<evidence type="ECO:0000256" key="2">
    <source>
        <dbReference type="ARBA" id="ARBA00022634"/>
    </source>
</evidence>